<feature type="region of interest" description="Disordered" evidence="1">
    <location>
        <begin position="1"/>
        <end position="81"/>
    </location>
</feature>
<feature type="compositionally biased region" description="Basic and acidic residues" evidence="1">
    <location>
        <begin position="59"/>
        <end position="81"/>
    </location>
</feature>
<feature type="transmembrane region" description="Helical" evidence="2">
    <location>
        <begin position="137"/>
        <end position="158"/>
    </location>
</feature>
<keyword evidence="2" id="KW-0472">Membrane</keyword>
<name>A0A7H2BGS7_9MICC</name>
<reference evidence="3 4" key="1">
    <citation type="submission" date="2020-09" db="EMBL/GenBank/DDBJ databases">
        <title>Investigation of environmental microbes.</title>
        <authorList>
            <person name="Ou Y."/>
            <person name="Kang Q."/>
        </authorList>
    </citation>
    <scope>NUCLEOTIDE SEQUENCE [LARGE SCALE GENOMIC DNA]</scope>
    <source>
        <strain evidence="3 4">KJZ-14</strain>
    </source>
</reference>
<dbReference type="AlphaFoldDB" id="A0A7H2BGS7"/>
<evidence type="ECO:0000313" key="4">
    <source>
        <dbReference type="Proteomes" id="UP000516404"/>
    </source>
</evidence>
<evidence type="ECO:0000256" key="2">
    <source>
        <dbReference type="SAM" id="Phobius"/>
    </source>
</evidence>
<proteinExistence type="predicted"/>
<gene>
    <name evidence="3" type="ORF">IDM49_06305</name>
</gene>
<dbReference type="InterPro" id="IPR021403">
    <property type="entry name" value="DUF3043"/>
</dbReference>
<dbReference type="KEGG" id="rter:IDM49_06305"/>
<evidence type="ECO:0000313" key="3">
    <source>
        <dbReference type="EMBL" id="QNV38873.1"/>
    </source>
</evidence>
<keyword evidence="4" id="KW-1185">Reference proteome</keyword>
<organism evidence="3 4">
    <name type="scientific">Rothia terrae</name>
    <dbReference type="NCBI Taxonomy" id="396015"/>
    <lineage>
        <taxon>Bacteria</taxon>
        <taxon>Bacillati</taxon>
        <taxon>Actinomycetota</taxon>
        <taxon>Actinomycetes</taxon>
        <taxon>Micrococcales</taxon>
        <taxon>Micrococcaceae</taxon>
        <taxon>Rothia</taxon>
    </lineage>
</organism>
<keyword evidence="2" id="KW-0812">Transmembrane</keyword>
<accession>A0A7H2BGS7</accession>
<dbReference type="Pfam" id="PF11241">
    <property type="entry name" value="DUF3043"/>
    <property type="match status" value="1"/>
</dbReference>
<evidence type="ECO:0000256" key="1">
    <source>
        <dbReference type="SAM" id="MobiDB-lite"/>
    </source>
</evidence>
<feature type="compositionally biased region" description="Basic and acidic residues" evidence="1">
    <location>
        <begin position="15"/>
        <end position="32"/>
    </location>
</feature>
<dbReference type="Proteomes" id="UP000516404">
    <property type="component" value="Chromosome"/>
</dbReference>
<sequence length="204" mass="23828">MKAPSQEPSKLVKAPARDDVKTSPKVAKETKSKKTTQPKGRPTPSRKEQQAARRQPLVPEDRKAAKEEERKIARENRAREQRALQTGDERYLPLRDRGPQRRFIRDFVDARYNVGDFVLIALVAVFFVTLFVARYQLIATAIMWIIILLWVLDTWYVWRKIKKRLIAKFGEVEPGSGMYTMNRVLMIRRLRLPKPQVKRGQYPA</sequence>
<keyword evidence="2" id="KW-1133">Transmembrane helix</keyword>
<protein>
    <submittedName>
        <fullName evidence="3">DUF3043 domain-containing protein</fullName>
    </submittedName>
</protein>
<feature type="transmembrane region" description="Helical" evidence="2">
    <location>
        <begin position="110"/>
        <end position="131"/>
    </location>
</feature>
<dbReference type="EMBL" id="CP061539">
    <property type="protein sequence ID" value="QNV38873.1"/>
    <property type="molecule type" value="Genomic_DNA"/>
</dbReference>
<dbReference type="RefSeq" id="WP_168614064.1">
    <property type="nucleotide sequence ID" value="NZ_JBIUZL010000001.1"/>
</dbReference>